<feature type="transmembrane region" description="Helical" evidence="1">
    <location>
        <begin position="94"/>
        <end position="113"/>
    </location>
</feature>
<organism evidence="3 4">
    <name type="scientific">Aurantimonas aggregata</name>
    <dbReference type="NCBI Taxonomy" id="2047720"/>
    <lineage>
        <taxon>Bacteria</taxon>
        <taxon>Pseudomonadati</taxon>
        <taxon>Pseudomonadota</taxon>
        <taxon>Alphaproteobacteria</taxon>
        <taxon>Hyphomicrobiales</taxon>
        <taxon>Aurantimonadaceae</taxon>
        <taxon>Aurantimonas</taxon>
    </lineage>
</organism>
<name>A0A6L9MHP6_9HYPH</name>
<feature type="transmembrane region" description="Helical" evidence="1">
    <location>
        <begin position="174"/>
        <end position="191"/>
    </location>
</feature>
<evidence type="ECO:0000259" key="2">
    <source>
        <dbReference type="Pfam" id="PF00892"/>
    </source>
</evidence>
<dbReference type="RefSeq" id="WP_163044094.1">
    <property type="nucleotide sequence ID" value="NZ_JAAAMJ010000007.1"/>
</dbReference>
<evidence type="ECO:0000313" key="3">
    <source>
        <dbReference type="EMBL" id="NDV87354.1"/>
    </source>
</evidence>
<proteinExistence type="predicted"/>
<feature type="transmembrane region" description="Helical" evidence="1">
    <location>
        <begin position="203"/>
        <end position="224"/>
    </location>
</feature>
<dbReference type="SUPFAM" id="SSF103481">
    <property type="entry name" value="Multidrug resistance efflux transporter EmrE"/>
    <property type="match status" value="2"/>
</dbReference>
<feature type="transmembrane region" description="Helical" evidence="1">
    <location>
        <begin position="30"/>
        <end position="48"/>
    </location>
</feature>
<dbReference type="Pfam" id="PF00892">
    <property type="entry name" value="EamA"/>
    <property type="match status" value="2"/>
</dbReference>
<reference evidence="3 4" key="1">
    <citation type="submission" date="2020-01" db="EMBL/GenBank/DDBJ databases">
        <title>Genomes of bacteria type strains.</title>
        <authorList>
            <person name="Chen J."/>
            <person name="Zhu S."/>
            <person name="Chen J."/>
        </authorList>
    </citation>
    <scope>NUCLEOTIDE SEQUENCE [LARGE SCALE GENOMIC DNA]</scope>
    <source>
        <strain evidence="3 4">KCTC 52919</strain>
    </source>
</reference>
<protein>
    <submittedName>
        <fullName evidence="3">EamA family transporter</fullName>
    </submittedName>
</protein>
<keyword evidence="1" id="KW-0472">Membrane</keyword>
<feature type="transmembrane region" description="Helical" evidence="1">
    <location>
        <begin position="146"/>
        <end position="167"/>
    </location>
</feature>
<keyword evidence="4" id="KW-1185">Reference proteome</keyword>
<feature type="domain" description="EamA" evidence="2">
    <location>
        <begin position="145"/>
        <end position="274"/>
    </location>
</feature>
<evidence type="ECO:0000313" key="4">
    <source>
        <dbReference type="Proteomes" id="UP000476332"/>
    </source>
</evidence>
<comment type="caution">
    <text evidence="3">The sequence shown here is derived from an EMBL/GenBank/DDBJ whole genome shotgun (WGS) entry which is preliminary data.</text>
</comment>
<gene>
    <name evidence="3" type="ORF">GTW51_11645</name>
</gene>
<dbReference type="PANTHER" id="PTHR22911:SF135">
    <property type="entry name" value="BLR4310 PROTEIN"/>
    <property type="match status" value="1"/>
</dbReference>
<dbReference type="InterPro" id="IPR037185">
    <property type="entry name" value="EmrE-like"/>
</dbReference>
<sequence>MQAGILLAFASYFAFACGDAALKGVGDRLPIFEIGFYVSLFALLPALFTKRPEDNWRNVFVPNRPGLLAIRMASGTLGGILGVVAFTTLPLAEAYALIFLLPVFVTVFSWLVLKERIGWRRWLAVLGGLVGVLLVVRPGFREVLPGHFAALGVAICGAVTVIVLRVLGPSERRITLIGAVLVAAILVNGVLMIPDYETPHHGLWPILILGGVCAGMGHLLIVFATRLAPAARVAPTQYSQIVWATIIGASFFGEYPDALSLAGMTLVAVSGLFTFVREKEVGDWPDRVPLIRNR</sequence>
<dbReference type="EMBL" id="JAAAMJ010000007">
    <property type="protein sequence ID" value="NDV87354.1"/>
    <property type="molecule type" value="Genomic_DNA"/>
</dbReference>
<dbReference type="GO" id="GO:0016020">
    <property type="term" value="C:membrane"/>
    <property type="evidence" value="ECO:0007669"/>
    <property type="project" value="InterPro"/>
</dbReference>
<evidence type="ECO:0000256" key="1">
    <source>
        <dbReference type="SAM" id="Phobius"/>
    </source>
</evidence>
<keyword evidence="1" id="KW-1133">Transmembrane helix</keyword>
<dbReference type="AlphaFoldDB" id="A0A6L9MHP6"/>
<keyword evidence="1" id="KW-0812">Transmembrane</keyword>
<dbReference type="InterPro" id="IPR000620">
    <property type="entry name" value="EamA_dom"/>
</dbReference>
<dbReference type="Proteomes" id="UP000476332">
    <property type="component" value="Unassembled WGS sequence"/>
</dbReference>
<feature type="transmembrane region" description="Helical" evidence="1">
    <location>
        <begin position="122"/>
        <end position="140"/>
    </location>
</feature>
<dbReference type="Gene3D" id="1.10.3730.20">
    <property type="match status" value="1"/>
</dbReference>
<feature type="domain" description="EamA" evidence="2">
    <location>
        <begin position="3"/>
        <end position="136"/>
    </location>
</feature>
<feature type="transmembrane region" description="Helical" evidence="1">
    <location>
        <begin position="68"/>
        <end position="88"/>
    </location>
</feature>
<accession>A0A6L9MHP6</accession>
<dbReference type="PANTHER" id="PTHR22911">
    <property type="entry name" value="ACYL-MALONYL CONDENSING ENZYME-RELATED"/>
    <property type="match status" value="1"/>
</dbReference>